<dbReference type="Pfam" id="PF01882">
    <property type="entry name" value="DUF58"/>
    <property type="match status" value="1"/>
</dbReference>
<proteinExistence type="predicted"/>
<dbReference type="RefSeq" id="WP_173228564.1">
    <property type="nucleotide sequence ID" value="NZ_CP053941.1"/>
</dbReference>
<dbReference type="GeneID" id="55594094"/>
<keyword evidence="2" id="KW-0472">Membrane</keyword>
<feature type="transmembrane region" description="Helical" evidence="2">
    <location>
        <begin position="6"/>
        <end position="23"/>
    </location>
</feature>
<dbReference type="KEGG" id="hsai:HPS36_03790"/>
<evidence type="ECO:0000313" key="5">
    <source>
        <dbReference type="Proteomes" id="UP000505020"/>
    </source>
</evidence>
<evidence type="ECO:0000256" key="2">
    <source>
        <dbReference type="SAM" id="Phobius"/>
    </source>
</evidence>
<feature type="region of interest" description="Disordered" evidence="1">
    <location>
        <begin position="176"/>
        <end position="198"/>
    </location>
</feature>
<gene>
    <name evidence="4" type="ORF">HPS36_03790</name>
</gene>
<evidence type="ECO:0000313" key="4">
    <source>
        <dbReference type="EMBL" id="QKG92014.1"/>
    </source>
</evidence>
<evidence type="ECO:0000256" key="1">
    <source>
        <dbReference type="SAM" id="MobiDB-lite"/>
    </source>
</evidence>
<sequence>MEVTEQWWTLASAGLLLVGLGVLADQLVFLAAAAGLGAWLLGAAITASQSFAAQQRQLTIEYTLATTEIFVDTAAELTLRVSRPPETAQEPIVIDAELPPGISAETESPSVALQAGETTQTTTCTISSSVVGRFEFPPATISIGDRYQLYKVALPYTETPTLTAQPHTPELHVGQGGTGVQSAYGQHRSDRPGPGVTTRELREYVPGDDVQQIDWNATARLGETYVRETEGETDRRTLLIVDHRNRMAAGTDGGTMLEYAREVAGGIAQTAAEHGDPLGFRAVGSQGITTQITAGTTPQTYSRIESALYSLQLTAETSTEGTRSAPQARRLATRLDGDTSRFGTVLGAYVGDQTQYVQRFRADPLVSTVRQVHANGGGEGLIVIVTSDKDPVKLQEAVKTAIHGDSRILVFITPHCLFEPPALSDLDALYERYREFEEVRRDLERHPRVSAFEVAPSSRIQQVLAHRQAAAITTQ</sequence>
<keyword evidence="5" id="KW-1185">Reference proteome</keyword>
<feature type="domain" description="DUF58" evidence="3">
    <location>
        <begin position="200"/>
        <end position="304"/>
    </location>
</feature>
<organism evidence="4 5">
    <name type="scientific">Halorubrum salinarum</name>
    <dbReference type="NCBI Taxonomy" id="2739057"/>
    <lineage>
        <taxon>Archaea</taxon>
        <taxon>Methanobacteriati</taxon>
        <taxon>Methanobacteriota</taxon>
        <taxon>Stenosarchaea group</taxon>
        <taxon>Halobacteria</taxon>
        <taxon>Halobacteriales</taxon>
        <taxon>Haloferacaceae</taxon>
        <taxon>Halorubrum</taxon>
    </lineage>
</organism>
<dbReference type="PANTHER" id="PTHR33608:SF6">
    <property type="entry name" value="BLL2464 PROTEIN"/>
    <property type="match status" value="1"/>
</dbReference>
<keyword evidence="2" id="KW-0812">Transmembrane</keyword>
<dbReference type="EMBL" id="CP053941">
    <property type="protein sequence ID" value="QKG92014.1"/>
    <property type="molecule type" value="Genomic_DNA"/>
</dbReference>
<accession>A0A7D3XXZ6</accession>
<keyword evidence="2" id="KW-1133">Transmembrane helix</keyword>
<evidence type="ECO:0000259" key="3">
    <source>
        <dbReference type="Pfam" id="PF01882"/>
    </source>
</evidence>
<dbReference type="PANTHER" id="PTHR33608">
    <property type="entry name" value="BLL2464 PROTEIN"/>
    <property type="match status" value="1"/>
</dbReference>
<dbReference type="InterPro" id="IPR002881">
    <property type="entry name" value="DUF58"/>
</dbReference>
<dbReference type="Proteomes" id="UP000505020">
    <property type="component" value="Chromosome"/>
</dbReference>
<protein>
    <submittedName>
        <fullName evidence="4">DUF58 domain-containing protein</fullName>
    </submittedName>
</protein>
<reference evidence="4 5" key="1">
    <citation type="submission" date="2020-05" db="EMBL/GenBank/DDBJ databases">
        <title>Halorubrum RHB-C sp.nov., an extremely halophilic archaeon isolated from solar salt farm.</title>
        <authorList>
            <person name="Ho H."/>
            <person name="Danganan R.E."/>
            <person name="Dedeles G.R."/>
            <person name="Kim S.-G."/>
        </authorList>
    </citation>
    <scope>NUCLEOTIDE SEQUENCE [LARGE SCALE GENOMIC DNA]</scope>
    <source>
        <strain evidence="4 5">RHB-C</strain>
    </source>
</reference>
<dbReference type="AlphaFoldDB" id="A0A7D3XXZ6"/>
<name>A0A7D3XXZ6_9EURY</name>